<dbReference type="Proteomes" id="UP000708148">
    <property type="component" value="Unassembled WGS sequence"/>
</dbReference>
<evidence type="ECO:0000313" key="7">
    <source>
        <dbReference type="Proteomes" id="UP000708148"/>
    </source>
</evidence>
<feature type="compositionally biased region" description="Pro residues" evidence="4">
    <location>
        <begin position="761"/>
        <end position="771"/>
    </location>
</feature>
<feature type="compositionally biased region" description="Polar residues" evidence="4">
    <location>
        <begin position="699"/>
        <end position="715"/>
    </location>
</feature>
<dbReference type="GO" id="GO:0005524">
    <property type="term" value="F:ATP binding"/>
    <property type="evidence" value="ECO:0007669"/>
    <property type="project" value="UniProtKB-UniRule"/>
</dbReference>
<feature type="compositionally biased region" description="Low complexity" evidence="4">
    <location>
        <begin position="127"/>
        <end position="161"/>
    </location>
</feature>
<feature type="compositionally biased region" description="Polar residues" evidence="4">
    <location>
        <begin position="162"/>
        <end position="174"/>
    </location>
</feature>
<dbReference type="SUPFAM" id="SSF56112">
    <property type="entry name" value="Protein kinase-like (PK-like)"/>
    <property type="match status" value="1"/>
</dbReference>
<feature type="region of interest" description="Disordered" evidence="4">
    <location>
        <begin position="810"/>
        <end position="844"/>
    </location>
</feature>
<organism evidence="6 7">
    <name type="scientific">Ostreobium quekettii</name>
    <dbReference type="NCBI Taxonomy" id="121088"/>
    <lineage>
        <taxon>Eukaryota</taxon>
        <taxon>Viridiplantae</taxon>
        <taxon>Chlorophyta</taxon>
        <taxon>core chlorophytes</taxon>
        <taxon>Ulvophyceae</taxon>
        <taxon>TCBD clade</taxon>
        <taxon>Bryopsidales</taxon>
        <taxon>Ostreobineae</taxon>
        <taxon>Ostreobiaceae</taxon>
        <taxon>Ostreobium</taxon>
    </lineage>
</organism>
<feature type="compositionally biased region" description="Polar residues" evidence="4">
    <location>
        <begin position="938"/>
        <end position="954"/>
    </location>
</feature>
<comment type="caution">
    <text evidence="6">The sequence shown here is derived from an EMBL/GenBank/DDBJ whole genome shotgun (WGS) entry which is preliminary data.</text>
</comment>
<proteinExistence type="predicted"/>
<sequence length="1281" mass="142363">MSREQYDDEHGAERFDECDELAEQFGTPPTRRRHAVPHRQDARIRGRSTGVPPAERKAPKAKDAQKQTRPRSNAARRRHAAARIYKRLDTTFQVLGIDSLSARSSQITASPETPKVMCTSSRDADSGSESETSSTVSSSTTASGSGRTSRSSMRRSWSRESNASPSLLTSELERSSNGSNRLWQRIDAERNRMQFMHCLDLTVISEGTSLPIPGVVQDSVEEADDTLGELESVKPMELYTRAELLQAMEKIDRCQRVAQKVERELADNMPAVGSGGSHSSMLQESDHVAFVLGGKLQDMFDELTKKLTLIAKSMDRCMAGLSNKPRREEVSQGLLCSGKLGSLCKELITAKSNKLCTEGYGPFKLIPNVNEEIRLGDAMLSLLDRAAKISCNYQLSVLRENHLKLSSIRSAHEVAEMANALKNVWDRLRNVTVCFCKCFERRAHLKPKCFMARQCYARVLVSGARAAVDMQEFCQARQVPVQQDANNCWRQSPADPDTGFGSENDVQAQGWVLPCITELIKLAKEHSLYLLTQCALKEGATAEAAEDLCDVRHAFFRLILVNVRRMCWLSSHPQTLPRWGLELLEKQISSLLKTVRSYDKPSSTLSFDIEYTQTAEGDQKYSELMDSCQQLLNNMLVVQTKIQLKRALYDDEVPCLARHPCSRLPSRRPMGTSDGDPWSTGSPASGAETTCTGECGSSHEYNNRATGSDVGSSAPTPEAGQEPPEPATPSPTEPTPAHKAGKYISPYERLAVQQGMMQGGPMPPVKAPPWPSSDVTESETDQESELQQAPVPKEPVLRELPEVVRPNKQGLHRKKTNTPRPIQHMMPGKEVCPPVSAPARGPGSLTYKQMVEKNDARAGWHQGGGHCRPIVSKDFPELRHHHRRPPDQSPSGHRHSSGHTGERCGRPSGGGHRQRGLIVGRHGGHGRGRAGMDRLPATSCSMSRPNRGSEQNGQVGRVLDAAPVTKTFDRVSRDQLILRKELGAGSSGQVWEADYFGSSVAIKVRHDAWNSDVRTEAHNEAQVHKQLSNHPNIVQYYGMVPDFVENSGAVGPGLVMELASLGNLMKLISNARNVQLIGLENLKADHCRSAGVLLYKDWRRRLRLAQGVASGLEYLHAHRIIHRDLTSYNIVVSIDWVAKVCDFEKSRNVPMGQQVACSQAFPNSPRWMAPEILRCEKYDTSADVFSLGVVLWELMTLERPWEEQLSSVCRHVDYEVLRLVSNNERLAIPPKGNPDLPEWGELADLVRDTWKEETAERPTMTQVRERLHEILVKINARMAQA</sequence>
<evidence type="ECO:0000256" key="1">
    <source>
        <dbReference type="ARBA" id="ARBA00022741"/>
    </source>
</evidence>
<feature type="compositionally biased region" description="Basic and acidic residues" evidence="4">
    <location>
        <begin position="54"/>
        <end position="66"/>
    </location>
</feature>
<evidence type="ECO:0000313" key="6">
    <source>
        <dbReference type="EMBL" id="CAD7698349.1"/>
    </source>
</evidence>
<keyword evidence="2 3" id="KW-0067">ATP-binding</keyword>
<reference evidence="6" key="1">
    <citation type="submission" date="2020-12" db="EMBL/GenBank/DDBJ databases">
        <authorList>
            <person name="Iha C."/>
        </authorList>
    </citation>
    <scope>NUCLEOTIDE SEQUENCE</scope>
</reference>
<dbReference type="GO" id="GO:0004674">
    <property type="term" value="F:protein serine/threonine kinase activity"/>
    <property type="evidence" value="ECO:0007669"/>
    <property type="project" value="TreeGrafter"/>
</dbReference>
<feature type="compositionally biased region" description="Polar residues" evidence="4">
    <location>
        <begin position="679"/>
        <end position="692"/>
    </location>
</feature>
<feature type="region of interest" description="Disordered" evidence="4">
    <location>
        <begin position="660"/>
        <end position="740"/>
    </location>
</feature>
<dbReference type="InterPro" id="IPR008266">
    <property type="entry name" value="Tyr_kinase_AS"/>
</dbReference>
<accession>A0A8S1J4D6</accession>
<dbReference type="InterPro" id="IPR011009">
    <property type="entry name" value="Kinase-like_dom_sf"/>
</dbReference>
<name>A0A8S1J4D6_9CHLO</name>
<evidence type="ECO:0000256" key="2">
    <source>
        <dbReference type="ARBA" id="ARBA00022840"/>
    </source>
</evidence>
<feature type="region of interest" description="Disordered" evidence="4">
    <location>
        <begin position="24"/>
        <end position="79"/>
    </location>
</feature>
<evidence type="ECO:0000259" key="5">
    <source>
        <dbReference type="PROSITE" id="PS50011"/>
    </source>
</evidence>
<evidence type="ECO:0000256" key="4">
    <source>
        <dbReference type="SAM" id="MobiDB-lite"/>
    </source>
</evidence>
<feature type="compositionally biased region" description="Pro residues" evidence="4">
    <location>
        <begin position="723"/>
        <end position="734"/>
    </location>
</feature>
<dbReference type="OrthoDB" id="4062651at2759"/>
<dbReference type="PROSITE" id="PS50011">
    <property type="entry name" value="PROTEIN_KINASE_DOM"/>
    <property type="match status" value="1"/>
</dbReference>
<keyword evidence="1 3" id="KW-0547">Nucleotide-binding</keyword>
<dbReference type="PROSITE" id="PS00107">
    <property type="entry name" value="PROTEIN_KINASE_ATP"/>
    <property type="match status" value="1"/>
</dbReference>
<dbReference type="PANTHER" id="PTHR44329:SF298">
    <property type="entry name" value="MIXED LINEAGE KINASE DOMAIN-LIKE PROTEIN"/>
    <property type="match status" value="1"/>
</dbReference>
<evidence type="ECO:0000256" key="3">
    <source>
        <dbReference type="PROSITE-ProRule" id="PRU10141"/>
    </source>
</evidence>
<protein>
    <recommendedName>
        <fullName evidence="5">Protein kinase domain-containing protein</fullName>
    </recommendedName>
</protein>
<gene>
    <name evidence="6" type="ORF">OSTQU699_LOCUS3710</name>
</gene>
<keyword evidence="7" id="KW-1185">Reference proteome</keyword>
<dbReference type="InterPro" id="IPR000719">
    <property type="entry name" value="Prot_kinase_dom"/>
</dbReference>
<dbReference type="Pfam" id="PF07714">
    <property type="entry name" value="PK_Tyr_Ser-Thr"/>
    <property type="match status" value="1"/>
</dbReference>
<dbReference type="InterPro" id="IPR051681">
    <property type="entry name" value="Ser/Thr_Kinases-Pseudokinases"/>
</dbReference>
<feature type="domain" description="Protein kinase" evidence="5">
    <location>
        <begin position="976"/>
        <end position="1271"/>
    </location>
</feature>
<dbReference type="InterPro" id="IPR001245">
    <property type="entry name" value="Ser-Thr/Tyr_kinase_cat_dom"/>
</dbReference>
<feature type="region of interest" description="Disordered" evidence="4">
    <location>
        <begin position="879"/>
        <end position="954"/>
    </location>
</feature>
<feature type="binding site" evidence="3">
    <location>
        <position position="1003"/>
    </location>
    <ligand>
        <name>ATP</name>
        <dbReference type="ChEBI" id="CHEBI:30616"/>
    </ligand>
</feature>
<dbReference type="EMBL" id="CAJHUC010000811">
    <property type="protein sequence ID" value="CAD7698349.1"/>
    <property type="molecule type" value="Genomic_DNA"/>
</dbReference>
<dbReference type="Gene3D" id="1.10.510.10">
    <property type="entry name" value="Transferase(Phosphotransferase) domain 1"/>
    <property type="match status" value="1"/>
</dbReference>
<feature type="region of interest" description="Disordered" evidence="4">
    <location>
        <begin position="103"/>
        <end position="174"/>
    </location>
</feature>
<feature type="region of interest" description="Disordered" evidence="4">
    <location>
        <begin position="756"/>
        <end position="789"/>
    </location>
</feature>
<dbReference type="InterPro" id="IPR017441">
    <property type="entry name" value="Protein_kinase_ATP_BS"/>
</dbReference>
<dbReference type="PROSITE" id="PS00109">
    <property type="entry name" value="PROTEIN_KINASE_TYR"/>
    <property type="match status" value="1"/>
</dbReference>
<dbReference type="PANTHER" id="PTHR44329">
    <property type="entry name" value="SERINE/THREONINE-PROTEIN KINASE TNNI3K-RELATED"/>
    <property type="match status" value="1"/>
</dbReference>